<accession>A0A9N9M108</accession>
<comment type="caution">
    <text evidence="2">The sequence shown here is derived from an EMBL/GenBank/DDBJ whole genome shotgun (WGS) entry which is preliminary data.</text>
</comment>
<feature type="region of interest" description="Disordered" evidence="1">
    <location>
        <begin position="1"/>
        <end position="20"/>
    </location>
</feature>
<name>A0A9N9M108_9HELO</name>
<evidence type="ECO:0000313" key="2">
    <source>
        <dbReference type="EMBL" id="CAG8982042.1"/>
    </source>
</evidence>
<dbReference type="EMBL" id="CAJVRM010000559">
    <property type="protein sequence ID" value="CAG8982042.1"/>
    <property type="molecule type" value="Genomic_DNA"/>
</dbReference>
<protein>
    <submittedName>
        <fullName evidence="2">Uncharacterized protein</fullName>
    </submittedName>
</protein>
<evidence type="ECO:0000313" key="3">
    <source>
        <dbReference type="Proteomes" id="UP000701801"/>
    </source>
</evidence>
<proteinExistence type="predicted"/>
<dbReference type="OrthoDB" id="3477286at2759"/>
<gene>
    <name evidence="2" type="ORF">HYALB_00013903</name>
</gene>
<dbReference type="Proteomes" id="UP000701801">
    <property type="component" value="Unassembled WGS sequence"/>
</dbReference>
<dbReference type="AlphaFoldDB" id="A0A9N9M108"/>
<keyword evidence="3" id="KW-1185">Reference proteome</keyword>
<reference evidence="2" key="1">
    <citation type="submission" date="2021-07" db="EMBL/GenBank/DDBJ databases">
        <authorList>
            <person name="Durling M."/>
        </authorList>
    </citation>
    <scope>NUCLEOTIDE SEQUENCE</scope>
</reference>
<sequence>MSKADAPMLKHSHTREQPGHDIFGTPRNDAFCDAHVYDILDSSKRKVRLLRILPDHGAGLVDCEMLCKKPLKTIRGTYSALSYCAGVPNKTQWITVNGVKFRAFANLVQALAEARYFWKKMYGSKEFLLWVDQLHRPVKYFRKISTSWAYARYIFVRSGSSYMPVNKKCQWPRHPMVTELESTRPSTR</sequence>
<organism evidence="2 3">
    <name type="scientific">Hymenoscyphus albidus</name>
    <dbReference type="NCBI Taxonomy" id="595503"/>
    <lineage>
        <taxon>Eukaryota</taxon>
        <taxon>Fungi</taxon>
        <taxon>Dikarya</taxon>
        <taxon>Ascomycota</taxon>
        <taxon>Pezizomycotina</taxon>
        <taxon>Leotiomycetes</taxon>
        <taxon>Helotiales</taxon>
        <taxon>Helotiaceae</taxon>
        <taxon>Hymenoscyphus</taxon>
    </lineage>
</organism>
<evidence type="ECO:0000256" key="1">
    <source>
        <dbReference type="SAM" id="MobiDB-lite"/>
    </source>
</evidence>